<gene>
    <name evidence="1" type="ORF">GCM10017083_22880</name>
</gene>
<dbReference type="Gene3D" id="2.60.120.620">
    <property type="entry name" value="q2cbj1_9rhob like domain"/>
    <property type="match status" value="1"/>
</dbReference>
<sequence length="321" mass="35906">MLFPHPAVNYMLPMPDYSQHRKMAKYLSSITPEVRAESLGKFFHAFQRGYAYYYATPGYAPKAEALNAEDRNLRALARRGISASRLPEAVKAGVIAELAPLIEELSAGIEGKPVNERKFKDLNRQVEPERFPGVFEAFQRWLDDSGIQGMCSAYAGARLKIGSLFLQKNDAETSRLHYGEISEEGLPTVPASYMHIDSAIWPTVKILIYLNEIDIDTGPFRFSVGTHVLPSLLEFMVRKTNDGLKLPPAEFLALPEEFRQHALFGDFIDAADPLAVDLLAREWAVQSSDGDVICFDNNGVHRGGFVRQGHRLMLQMNFAVA</sequence>
<reference evidence="1" key="2">
    <citation type="submission" date="2020-09" db="EMBL/GenBank/DDBJ databases">
        <authorList>
            <person name="Sun Q."/>
            <person name="Kim S."/>
        </authorList>
    </citation>
    <scope>NUCLEOTIDE SEQUENCE</scope>
    <source>
        <strain evidence="1">KCTC 42651</strain>
    </source>
</reference>
<keyword evidence="2" id="KW-1185">Reference proteome</keyword>
<organism evidence="1 2">
    <name type="scientific">Thalassobaculum fulvum</name>
    <dbReference type="NCBI Taxonomy" id="1633335"/>
    <lineage>
        <taxon>Bacteria</taxon>
        <taxon>Pseudomonadati</taxon>
        <taxon>Pseudomonadota</taxon>
        <taxon>Alphaproteobacteria</taxon>
        <taxon>Rhodospirillales</taxon>
        <taxon>Thalassobaculaceae</taxon>
        <taxon>Thalassobaculum</taxon>
    </lineage>
</organism>
<dbReference type="AlphaFoldDB" id="A0A918XSC3"/>
<dbReference type="SUPFAM" id="SSF51197">
    <property type="entry name" value="Clavaminate synthase-like"/>
    <property type="match status" value="1"/>
</dbReference>
<name>A0A918XSC3_9PROT</name>
<evidence type="ECO:0008006" key="3">
    <source>
        <dbReference type="Google" id="ProtNLM"/>
    </source>
</evidence>
<evidence type="ECO:0000313" key="2">
    <source>
        <dbReference type="Proteomes" id="UP000630353"/>
    </source>
</evidence>
<accession>A0A918XSC3</accession>
<proteinExistence type="predicted"/>
<evidence type="ECO:0000313" key="1">
    <source>
        <dbReference type="EMBL" id="GHD49926.1"/>
    </source>
</evidence>
<dbReference type="EMBL" id="BMZS01000004">
    <property type="protein sequence ID" value="GHD49926.1"/>
    <property type="molecule type" value="Genomic_DNA"/>
</dbReference>
<comment type="caution">
    <text evidence="1">The sequence shown here is derived from an EMBL/GenBank/DDBJ whole genome shotgun (WGS) entry which is preliminary data.</text>
</comment>
<reference evidence="1" key="1">
    <citation type="journal article" date="2014" name="Int. J. Syst. Evol. Microbiol.">
        <title>Complete genome sequence of Corynebacterium casei LMG S-19264T (=DSM 44701T), isolated from a smear-ripened cheese.</title>
        <authorList>
            <consortium name="US DOE Joint Genome Institute (JGI-PGF)"/>
            <person name="Walter F."/>
            <person name="Albersmeier A."/>
            <person name="Kalinowski J."/>
            <person name="Ruckert C."/>
        </authorList>
    </citation>
    <scope>NUCLEOTIDE SEQUENCE</scope>
    <source>
        <strain evidence="1">KCTC 42651</strain>
    </source>
</reference>
<protein>
    <recommendedName>
        <fullName evidence="3">Phytanoyl-CoA dioxygenase (PhyH)</fullName>
    </recommendedName>
</protein>
<dbReference type="Proteomes" id="UP000630353">
    <property type="component" value="Unassembled WGS sequence"/>
</dbReference>